<evidence type="ECO:0000313" key="1">
    <source>
        <dbReference type="EMBL" id="KAJ3807781.1"/>
    </source>
</evidence>
<organism evidence="1 2">
    <name type="scientific">Lentinula aff. lateritia</name>
    <dbReference type="NCBI Taxonomy" id="2804960"/>
    <lineage>
        <taxon>Eukaryota</taxon>
        <taxon>Fungi</taxon>
        <taxon>Dikarya</taxon>
        <taxon>Basidiomycota</taxon>
        <taxon>Agaricomycotina</taxon>
        <taxon>Agaricomycetes</taxon>
        <taxon>Agaricomycetidae</taxon>
        <taxon>Agaricales</taxon>
        <taxon>Marasmiineae</taxon>
        <taxon>Omphalotaceae</taxon>
        <taxon>Lentinula</taxon>
    </lineage>
</organism>
<dbReference type="Proteomes" id="UP001163835">
    <property type="component" value="Unassembled WGS sequence"/>
</dbReference>
<dbReference type="EMBL" id="MU795276">
    <property type="protein sequence ID" value="KAJ3807781.1"/>
    <property type="molecule type" value="Genomic_DNA"/>
</dbReference>
<accession>A0ACC1TT68</accession>
<reference evidence="1" key="1">
    <citation type="submission" date="2022-09" db="EMBL/GenBank/DDBJ databases">
        <title>A Global Phylogenomic Analysis of the Shiitake Genus Lentinula.</title>
        <authorList>
            <consortium name="DOE Joint Genome Institute"/>
            <person name="Sierra-Patev S."/>
            <person name="Min B."/>
            <person name="Naranjo-Ortiz M."/>
            <person name="Looney B."/>
            <person name="Konkel Z."/>
            <person name="Slot J.C."/>
            <person name="Sakamoto Y."/>
            <person name="Steenwyk J.L."/>
            <person name="Rokas A."/>
            <person name="Carro J."/>
            <person name="Camarero S."/>
            <person name="Ferreira P."/>
            <person name="Molpeceres G."/>
            <person name="Ruiz-Duenas F.J."/>
            <person name="Serrano A."/>
            <person name="Henrissat B."/>
            <person name="Drula E."/>
            <person name="Hughes K.W."/>
            <person name="Mata J.L."/>
            <person name="Ishikawa N.K."/>
            <person name="Vargas-Isla R."/>
            <person name="Ushijima S."/>
            <person name="Smith C.A."/>
            <person name="Ahrendt S."/>
            <person name="Andreopoulos W."/>
            <person name="He G."/>
            <person name="Labutti K."/>
            <person name="Lipzen A."/>
            <person name="Ng V."/>
            <person name="Riley R."/>
            <person name="Sandor L."/>
            <person name="Barry K."/>
            <person name="Martinez A.T."/>
            <person name="Xiao Y."/>
            <person name="Gibbons J.G."/>
            <person name="Terashima K."/>
            <person name="Grigoriev I.V."/>
            <person name="Hibbett D.S."/>
        </authorList>
    </citation>
    <scope>NUCLEOTIDE SEQUENCE</scope>
    <source>
        <strain evidence="1">TMI1499</strain>
    </source>
</reference>
<protein>
    <submittedName>
        <fullName evidence="1">Uncharacterized protein</fullName>
    </submittedName>
</protein>
<gene>
    <name evidence="1" type="ORF">F5876DRAFT_79399</name>
</gene>
<proteinExistence type="predicted"/>
<evidence type="ECO:0000313" key="2">
    <source>
        <dbReference type="Proteomes" id="UP001163835"/>
    </source>
</evidence>
<keyword evidence="2" id="KW-1185">Reference proteome</keyword>
<name>A0ACC1TT68_9AGAR</name>
<sequence length="101" mass="10703">MPDLSSVLLFLGINTVSSRNTTTTGTSVPESSRTSSLNVVEQPDLSSSLGEAFFEHRNHSYNGAQPALSAESSASALGWISRRVELYGFSLIEGPASQIAL</sequence>
<comment type="caution">
    <text evidence="1">The sequence shown here is derived from an EMBL/GenBank/DDBJ whole genome shotgun (WGS) entry which is preliminary data.</text>
</comment>